<evidence type="ECO:0000259" key="9">
    <source>
        <dbReference type="Pfam" id="PF00924"/>
    </source>
</evidence>
<feature type="transmembrane region" description="Helical" evidence="7">
    <location>
        <begin position="248"/>
        <end position="272"/>
    </location>
</feature>
<keyword evidence="6 7" id="KW-0472">Membrane</keyword>
<feature type="domain" description="Mechanosensitive ion channel transmembrane helices 2/3" evidence="11">
    <location>
        <begin position="297"/>
        <end position="337"/>
    </location>
</feature>
<evidence type="ECO:0000256" key="5">
    <source>
        <dbReference type="ARBA" id="ARBA00022989"/>
    </source>
</evidence>
<evidence type="ECO:0000259" key="10">
    <source>
        <dbReference type="Pfam" id="PF21082"/>
    </source>
</evidence>
<dbReference type="EMBL" id="JAERQG010000003">
    <property type="protein sequence ID" value="MBL0766325.1"/>
    <property type="molecule type" value="Genomic_DNA"/>
</dbReference>
<dbReference type="InterPro" id="IPR011014">
    <property type="entry name" value="MscS_channel_TM-2"/>
</dbReference>
<dbReference type="Proteomes" id="UP000642920">
    <property type="component" value="Unassembled WGS sequence"/>
</dbReference>
<dbReference type="SUPFAM" id="SSF82689">
    <property type="entry name" value="Mechanosensitive channel protein MscS (YggB), C-terminal domain"/>
    <property type="match status" value="1"/>
</dbReference>
<dbReference type="InterPro" id="IPR011066">
    <property type="entry name" value="MscS_channel_C_sf"/>
</dbReference>
<dbReference type="AlphaFoldDB" id="A0A937DJT9"/>
<evidence type="ECO:0000256" key="3">
    <source>
        <dbReference type="ARBA" id="ARBA00022475"/>
    </source>
</evidence>
<dbReference type="Gene3D" id="1.10.287.1260">
    <property type="match status" value="1"/>
</dbReference>
<evidence type="ECO:0000256" key="7">
    <source>
        <dbReference type="SAM" id="Phobius"/>
    </source>
</evidence>
<dbReference type="InterPro" id="IPR023408">
    <property type="entry name" value="MscS_beta-dom_sf"/>
</dbReference>
<feature type="transmembrane region" description="Helical" evidence="7">
    <location>
        <begin position="318"/>
        <end position="336"/>
    </location>
</feature>
<accession>A0A937DJT9</accession>
<dbReference type="PANTHER" id="PTHR43634:SF2">
    <property type="entry name" value="LOW CONDUCTANCE MECHANOSENSITIVE CHANNEL YNAI"/>
    <property type="match status" value="1"/>
</dbReference>
<proteinExistence type="inferred from homology"/>
<dbReference type="InterPro" id="IPR049278">
    <property type="entry name" value="MS_channel_C"/>
</dbReference>
<feature type="transmembrane region" description="Helical" evidence="7">
    <location>
        <begin position="293"/>
        <end position="312"/>
    </location>
</feature>
<dbReference type="Pfam" id="PF00924">
    <property type="entry name" value="MS_channel_2nd"/>
    <property type="match status" value="1"/>
</dbReference>
<reference evidence="12" key="1">
    <citation type="submission" date="2021-01" db="EMBL/GenBank/DDBJ databases">
        <title>Marivirga sp. nov., isolated from intertidal surface sediments.</title>
        <authorList>
            <person name="Zhang M."/>
        </authorList>
    </citation>
    <scope>NUCLEOTIDE SEQUENCE</scope>
    <source>
        <strain evidence="12">SM1354</strain>
    </source>
</reference>
<feature type="domain" description="Mechanosensitive ion channel MscS" evidence="9">
    <location>
        <begin position="339"/>
        <end position="403"/>
    </location>
</feature>
<dbReference type="PANTHER" id="PTHR43634">
    <property type="entry name" value="OW CONDUCTANCE MECHANOSENSITIVE CHANNEL"/>
    <property type="match status" value="1"/>
</dbReference>
<keyword evidence="5 7" id="KW-1133">Transmembrane helix</keyword>
<feature type="transmembrane region" description="Helical" evidence="7">
    <location>
        <begin position="222"/>
        <end position="242"/>
    </location>
</feature>
<keyword evidence="13" id="KW-1185">Reference proteome</keyword>
<comment type="similarity">
    <text evidence="2">Belongs to the MscS (TC 1.A.23) family.</text>
</comment>
<keyword evidence="8" id="KW-0732">Signal</keyword>
<dbReference type="Pfam" id="PF21088">
    <property type="entry name" value="MS_channel_1st"/>
    <property type="match status" value="1"/>
</dbReference>
<protein>
    <submittedName>
        <fullName evidence="12">Mechanosensitive ion channel family protein</fullName>
    </submittedName>
</protein>
<dbReference type="InterPro" id="IPR049142">
    <property type="entry name" value="MS_channel_1st"/>
</dbReference>
<organism evidence="12 13">
    <name type="scientific">Marivirga atlantica</name>
    <dbReference type="NCBI Taxonomy" id="1548457"/>
    <lineage>
        <taxon>Bacteria</taxon>
        <taxon>Pseudomonadati</taxon>
        <taxon>Bacteroidota</taxon>
        <taxon>Cytophagia</taxon>
        <taxon>Cytophagales</taxon>
        <taxon>Marivirgaceae</taxon>
        <taxon>Marivirga</taxon>
    </lineage>
</organism>
<evidence type="ECO:0000313" key="13">
    <source>
        <dbReference type="Proteomes" id="UP000642920"/>
    </source>
</evidence>
<dbReference type="Gene3D" id="3.30.70.100">
    <property type="match status" value="1"/>
</dbReference>
<dbReference type="InterPro" id="IPR006685">
    <property type="entry name" value="MscS_channel_2nd"/>
</dbReference>
<name>A0A937DJT9_9BACT</name>
<feature type="transmembrane region" description="Helical" evidence="7">
    <location>
        <begin position="173"/>
        <end position="201"/>
    </location>
</feature>
<feature type="signal peptide" evidence="8">
    <location>
        <begin position="1"/>
        <end position="19"/>
    </location>
</feature>
<evidence type="ECO:0000313" key="12">
    <source>
        <dbReference type="EMBL" id="MBL0766325.1"/>
    </source>
</evidence>
<evidence type="ECO:0000256" key="1">
    <source>
        <dbReference type="ARBA" id="ARBA00004651"/>
    </source>
</evidence>
<dbReference type="GO" id="GO:0005886">
    <property type="term" value="C:plasma membrane"/>
    <property type="evidence" value="ECO:0007669"/>
    <property type="project" value="UniProtKB-SubCell"/>
</dbReference>
<sequence length="542" mass="62069">MRKLVLTAVICLFAQLLIGQDTVNSSEVSVNLNNPKSTLKTFLGNLQEDNFHPAAAAKTLAPSIKNIDREERIIQLKQILDGSGVLIDLDEVPENSNYVDSTKSKQRYYLSEIEFPEIYLEKYDNKWYFSEKTIKQIPLLHEIVYPFGTDKLMNILPKLGNQKIIGLHAWQHISILILIVLCVIIHKLLTWFFDVLIFKLINRKKGYENVAHDYVLPVARPFSLIVIVGLLIIFVPVLQLPITVNHYLVLLLNALLPFFATIMAYKLVDILGEYLLKMAEKTESTMDDQIVPVLKRVLKIFVVVVGFLFILSKLRFDITALLAGISIGGLAVALAAQETIKNFFGSLMIFFDKPFQIGDWITAGDIDGTVEEVGFRSTRIRTFRDSVITVPNGFLTDQAIDNHGLRHYRRFYTTITVTYDTPVHVMQAFVKGLRQIVEDHPKTRKDFYNIYFNNMSAYSLDVMFYVFLEVPTWQEELMHKEELLVEIMKLAKTLGVQFAFPTQTLHMENFPGKPSLSPEYEDSSSIENKIKTYFKNEQSESS</sequence>
<dbReference type="GO" id="GO:0008381">
    <property type="term" value="F:mechanosensitive monoatomic ion channel activity"/>
    <property type="evidence" value="ECO:0007669"/>
    <property type="project" value="UniProtKB-ARBA"/>
</dbReference>
<evidence type="ECO:0000256" key="8">
    <source>
        <dbReference type="SAM" id="SignalP"/>
    </source>
</evidence>
<dbReference type="SUPFAM" id="SSF50182">
    <property type="entry name" value="Sm-like ribonucleoproteins"/>
    <property type="match status" value="1"/>
</dbReference>
<dbReference type="RefSeq" id="WP_201922586.1">
    <property type="nucleotide sequence ID" value="NZ_JAERQG010000003.1"/>
</dbReference>
<keyword evidence="4 7" id="KW-0812">Transmembrane</keyword>
<dbReference type="InterPro" id="IPR010920">
    <property type="entry name" value="LSM_dom_sf"/>
</dbReference>
<dbReference type="Gene3D" id="2.30.30.60">
    <property type="match status" value="1"/>
</dbReference>
<feature type="domain" description="Mechanosensitive ion channel MscS C-terminal" evidence="10">
    <location>
        <begin position="413"/>
        <end position="496"/>
    </location>
</feature>
<evidence type="ECO:0000256" key="6">
    <source>
        <dbReference type="ARBA" id="ARBA00023136"/>
    </source>
</evidence>
<evidence type="ECO:0000256" key="4">
    <source>
        <dbReference type="ARBA" id="ARBA00022692"/>
    </source>
</evidence>
<evidence type="ECO:0000259" key="11">
    <source>
        <dbReference type="Pfam" id="PF21088"/>
    </source>
</evidence>
<comment type="subcellular location">
    <subcellularLocation>
        <location evidence="1">Cell membrane</location>
        <topology evidence="1">Multi-pass membrane protein</topology>
    </subcellularLocation>
</comment>
<dbReference type="SUPFAM" id="SSF82861">
    <property type="entry name" value="Mechanosensitive channel protein MscS (YggB), transmembrane region"/>
    <property type="match status" value="1"/>
</dbReference>
<dbReference type="InterPro" id="IPR045042">
    <property type="entry name" value="YnaI-like"/>
</dbReference>
<comment type="caution">
    <text evidence="12">The sequence shown here is derived from an EMBL/GenBank/DDBJ whole genome shotgun (WGS) entry which is preliminary data.</text>
</comment>
<evidence type="ECO:0000256" key="2">
    <source>
        <dbReference type="ARBA" id="ARBA00008017"/>
    </source>
</evidence>
<gene>
    <name evidence="12" type="ORF">JKP34_13745</name>
</gene>
<dbReference type="Pfam" id="PF21082">
    <property type="entry name" value="MS_channel_3rd"/>
    <property type="match status" value="1"/>
</dbReference>
<feature type="chain" id="PRO_5038057871" evidence="8">
    <location>
        <begin position="20"/>
        <end position="542"/>
    </location>
</feature>
<keyword evidence="3" id="KW-1003">Cell membrane</keyword>